<protein>
    <recommendedName>
        <fullName evidence="2">RBR-type E3 ubiquitin transferase</fullName>
        <ecNumber evidence="2">2.3.2.31</ecNumber>
    </recommendedName>
</protein>
<dbReference type="InterPro" id="IPR031127">
    <property type="entry name" value="E3_UB_ligase_RBR"/>
</dbReference>
<dbReference type="GO" id="GO:0061630">
    <property type="term" value="F:ubiquitin protein ligase activity"/>
    <property type="evidence" value="ECO:0007669"/>
    <property type="project" value="UniProtKB-EC"/>
</dbReference>
<evidence type="ECO:0000256" key="1">
    <source>
        <dbReference type="ARBA" id="ARBA00001798"/>
    </source>
</evidence>
<dbReference type="CDD" id="cd20335">
    <property type="entry name" value="BRcat_RBR"/>
    <property type="match status" value="1"/>
</dbReference>
<evidence type="ECO:0000259" key="11">
    <source>
        <dbReference type="PROSITE" id="PS50089"/>
    </source>
</evidence>
<sequence>MLKVLTANILPPANAPGPLHLPKSQRQVPFQDDITLSKLLGHVARMRLADTLQRPKGRAVPEAPISPRAQALEDEELAFQLFLQDTEDASRNEDALDELVRTEAMDQYNHEVAVALSEGREPPPMPEFPEPRLRVTDECWEEDSCPNSPQDKDCESEMRNKAHIRFWGQIPADETSDDEEVDMETLKAQWALRTRVVRLRKRLADVDFETDISTPPSPVLPPTPPPPPPPPPPPCCTICGDDIAETVVRLDCGHTFDVGCMREMFERATVDEELFPPKCCTGAVALSAAEPHLDPAFLARYRKKAREFSTADRVYCHVPACAAFLGPAAPADTPKTLRCDECGAGTCAACKEQTHPGVPCHFAAEDAVLDLGKAHGWQRCGACKHLVELSIGCYHIICRCGYQFCYLCGTPWKQCQCELFFVPPEEPET</sequence>
<evidence type="ECO:0000256" key="6">
    <source>
        <dbReference type="ARBA" id="ARBA00022771"/>
    </source>
</evidence>
<dbReference type="Gene3D" id="1.20.120.1750">
    <property type="match status" value="1"/>
</dbReference>
<dbReference type="GO" id="GO:0008270">
    <property type="term" value="F:zinc ion binding"/>
    <property type="evidence" value="ECO:0007669"/>
    <property type="project" value="UniProtKB-KW"/>
</dbReference>
<evidence type="ECO:0000256" key="9">
    <source>
        <dbReference type="PROSITE-ProRule" id="PRU00175"/>
    </source>
</evidence>
<comment type="catalytic activity">
    <reaction evidence="1">
        <text>[E2 ubiquitin-conjugating enzyme]-S-ubiquitinyl-L-cysteine + [acceptor protein]-L-lysine = [E2 ubiquitin-conjugating enzyme]-L-cysteine + [acceptor protein]-N(6)-ubiquitinyl-L-lysine.</text>
        <dbReference type="EC" id="2.3.2.31"/>
    </reaction>
</comment>
<dbReference type="PANTHER" id="PTHR11685">
    <property type="entry name" value="RBR FAMILY RING FINGER AND IBR DOMAIN-CONTAINING"/>
    <property type="match status" value="1"/>
</dbReference>
<feature type="domain" description="RING-type" evidence="12">
    <location>
        <begin position="232"/>
        <end position="426"/>
    </location>
</feature>
<feature type="region of interest" description="Disordered" evidence="10">
    <location>
        <begin position="209"/>
        <end position="229"/>
    </location>
</feature>
<keyword evidence="4" id="KW-0479">Metal-binding</keyword>
<dbReference type="InterPro" id="IPR001841">
    <property type="entry name" value="Znf_RING"/>
</dbReference>
<reference evidence="13 14" key="1">
    <citation type="submission" date="2016-10" db="EMBL/GenBank/DDBJ databases">
        <title>Genome sequence of the basidiomycete white-rot fungus Trametes pubescens.</title>
        <authorList>
            <person name="Makela M.R."/>
            <person name="Granchi Z."/>
            <person name="Peng M."/>
            <person name="De Vries R.P."/>
            <person name="Grigoriev I."/>
            <person name="Riley R."/>
            <person name="Hilden K."/>
        </authorList>
    </citation>
    <scope>NUCLEOTIDE SEQUENCE [LARGE SCALE GENOMIC DNA]</scope>
    <source>
        <strain evidence="13 14">FBCC735</strain>
    </source>
</reference>
<gene>
    <name evidence="13" type="ORF">TRAPUB_10830</name>
</gene>
<keyword evidence="14" id="KW-1185">Reference proteome</keyword>
<keyword evidence="3" id="KW-0808">Transferase</keyword>
<keyword evidence="7" id="KW-0833">Ubl conjugation pathway</keyword>
<evidence type="ECO:0000313" key="13">
    <source>
        <dbReference type="EMBL" id="OJT12589.1"/>
    </source>
</evidence>
<dbReference type="AlphaFoldDB" id="A0A1M2VYA0"/>
<dbReference type="SUPFAM" id="SSF57850">
    <property type="entry name" value="RING/U-box"/>
    <property type="match status" value="2"/>
</dbReference>
<evidence type="ECO:0000256" key="7">
    <source>
        <dbReference type="ARBA" id="ARBA00022786"/>
    </source>
</evidence>
<name>A0A1M2VYA0_TRAPU</name>
<accession>A0A1M2VYA0</accession>
<dbReference type="InterPro" id="IPR013083">
    <property type="entry name" value="Znf_RING/FYVE/PHD"/>
</dbReference>
<feature type="domain" description="RING-type" evidence="11">
    <location>
        <begin position="236"/>
        <end position="279"/>
    </location>
</feature>
<dbReference type="PROSITE" id="PS50089">
    <property type="entry name" value="ZF_RING_2"/>
    <property type="match status" value="1"/>
</dbReference>
<evidence type="ECO:0000256" key="4">
    <source>
        <dbReference type="ARBA" id="ARBA00022723"/>
    </source>
</evidence>
<dbReference type="InterPro" id="IPR044066">
    <property type="entry name" value="TRIAD_supradom"/>
</dbReference>
<evidence type="ECO:0000259" key="12">
    <source>
        <dbReference type="PROSITE" id="PS51873"/>
    </source>
</evidence>
<evidence type="ECO:0000256" key="3">
    <source>
        <dbReference type="ARBA" id="ARBA00022679"/>
    </source>
</evidence>
<dbReference type="OrthoDB" id="9977870at2759"/>
<comment type="caution">
    <text evidence="13">The sequence shown here is derived from an EMBL/GenBank/DDBJ whole genome shotgun (WGS) entry which is preliminary data.</text>
</comment>
<keyword evidence="5" id="KW-0677">Repeat</keyword>
<evidence type="ECO:0000313" key="14">
    <source>
        <dbReference type="Proteomes" id="UP000184267"/>
    </source>
</evidence>
<evidence type="ECO:0000256" key="8">
    <source>
        <dbReference type="ARBA" id="ARBA00022833"/>
    </source>
</evidence>
<dbReference type="SUPFAM" id="SSF101447">
    <property type="entry name" value="Formin homology 2 domain (FH2 domain)"/>
    <property type="match status" value="1"/>
</dbReference>
<dbReference type="InterPro" id="IPR002867">
    <property type="entry name" value="IBR_dom"/>
</dbReference>
<dbReference type="Pfam" id="PF01485">
    <property type="entry name" value="IBR"/>
    <property type="match status" value="1"/>
</dbReference>
<evidence type="ECO:0000256" key="2">
    <source>
        <dbReference type="ARBA" id="ARBA00012251"/>
    </source>
</evidence>
<dbReference type="CDD" id="cd22584">
    <property type="entry name" value="Rcat_RBR_unk"/>
    <property type="match status" value="1"/>
</dbReference>
<dbReference type="GO" id="GO:0016567">
    <property type="term" value="P:protein ubiquitination"/>
    <property type="evidence" value="ECO:0007669"/>
    <property type="project" value="InterPro"/>
</dbReference>
<keyword evidence="8" id="KW-0862">Zinc</keyword>
<dbReference type="PROSITE" id="PS51873">
    <property type="entry name" value="TRIAD"/>
    <property type="match status" value="1"/>
</dbReference>
<dbReference type="EMBL" id="MNAD01000475">
    <property type="protein sequence ID" value="OJT12589.1"/>
    <property type="molecule type" value="Genomic_DNA"/>
</dbReference>
<proteinExistence type="predicted"/>
<keyword evidence="6 9" id="KW-0863">Zinc-finger</keyword>
<evidence type="ECO:0000256" key="5">
    <source>
        <dbReference type="ARBA" id="ARBA00022737"/>
    </source>
</evidence>
<organism evidence="13 14">
    <name type="scientific">Trametes pubescens</name>
    <name type="common">White-rot fungus</name>
    <dbReference type="NCBI Taxonomy" id="154538"/>
    <lineage>
        <taxon>Eukaryota</taxon>
        <taxon>Fungi</taxon>
        <taxon>Dikarya</taxon>
        <taxon>Basidiomycota</taxon>
        <taxon>Agaricomycotina</taxon>
        <taxon>Agaricomycetes</taxon>
        <taxon>Polyporales</taxon>
        <taxon>Polyporaceae</taxon>
        <taxon>Trametes</taxon>
    </lineage>
</organism>
<feature type="compositionally biased region" description="Pro residues" evidence="10">
    <location>
        <begin position="215"/>
        <end position="229"/>
    </location>
</feature>
<evidence type="ECO:0000256" key="10">
    <source>
        <dbReference type="SAM" id="MobiDB-lite"/>
    </source>
</evidence>
<dbReference type="EC" id="2.3.2.31" evidence="2"/>
<dbReference type="OMA" id="CAACKEQ"/>
<dbReference type="STRING" id="154538.A0A1M2VYA0"/>
<dbReference type="Gene3D" id="3.30.40.10">
    <property type="entry name" value="Zinc/RING finger domain, C3HC4 (zinc finger)"/>
    <property type="match status" value="1"/>
</dbReference>
<dbReference type="Proteomes" id="UP000184267">
    <property type="component" value="Unassembled WGS sequence"/>
</dbReference>